<accession>A0ACD3AU70</accession>
<dbReference type="Proteomes" id="UP000308600">
    <property type="component" value="Unassembled WGS sequence"/>
</dbReference>
<dbReference type="EMBL" id="ML208334">
    <property type="protein sequence ID" value="TFK69219.1"/>
    <property type="molecule type" value="Genomic_DNA"/>
</dbReference>
<name>A0ACD3AU70_9AGAR</name>
<gene>
    <name evidence="1" type="ORF">BDN72DRAFT_959693</name>
</gene>
<protein>
    <submittedName>
        <fullName evidence="1">Uncharacterized protein</fullName>
    </submittedName>
</protein>
<evidence type="ECO:0000313" key="2">
    <source>
        <dbReference type="Proteomes" id="UP000308600"/>
    </source>
</evidence>
<evidence type="ECO:0000313" key="1">
    <source>
        <dbReference type="EMBL" id="TFK69219.1"/>
    </source>
</evidence>
<keyword evidence="2" id="KW-1185">Reference proteome</keyword>
<reference evidence="1 2" key="1">
    <citation type="journal article" date="2019" name="Nat. Ecol. Evol.">
        <title>Megaphylogeny resolves global patterns of mushroom evolution.</title>
        <authorList>
            <person name="Varga T."/>
            <person name="Krizsan K."/>
            <person name="Foldi C."/>
            <person name="Dima B."/>
            <person name="Sanchez-Garcia M."/>
            <person name="Sanchez-Ramirez S."/>
            <person name="Szollosi G.J."/>
            <person name="Szarkandi J.G."/>
            <person name="Papp V."/>
            <person name="Albert L."/>
            <person name="Andreopoulos W."/>
            <person name="Angelini C."/>
            <person name="Antonin V."/>
            <person name="Barry K.W."/>
            <person name="Bougher N.L."/>
            <person name="Buchanan P."/>
            <person name="Buyck B."/>
            <person name="Bense V."/>
            <person name="Catcheside P."/>
            <person name="Chovatia M."/>
            <person name="Cooper J."/>
            <person name="Damon W."/>
            <person name="Desjardin D."/>
            <person name="Finy P."/>
            <person name="Geml J."/>
            <person name="Haridas S."/>
            <person name="Hughes K."/>
            <person name="Justo A."/>
            <person name="Karasinski D."/>
            <person name="Kautmanova I."/>
            <person name="Kiss B."/>
            <person name="Kocsube S."/>
            <person name="Kotiranta H."/>
            <person name="LaButti K.M."/>
            <person name="Lechner B.E."/>
            <person name="Liimatainen K."/>
            <person name="Lipzen A."/>
            <person name="Lukacs Z."/>
            <person name="Mihaltcheva S."/>
            <person name="Morgado L.N."/>
            <person name="Niskanen T."/>
            <person name="Noordeloos M.E."/>
            <person name="Ohm R.A."/>
            <person name="Ortiz-Santana B."/>
            <person name="Ovrebo C."/>
            <person name="Racz N."/>
            <person name="Riley R."/>
            <person name="Savchenko A."/>
            <person name="Shiryaev A."/>
            <person name="Soop K."/>
            <person name="Spirin V."/>
            <person name="Szebenyi C."/>
            <person name="Tomsovsky M."/>
            <person name="Tulloss R.E."/>
            <person name="Uehling J."/>
            <person name="Grigoriev I.V."/>
            <person name="Vagvolgyi C."/>
            <person name="Papp T."/>
            <person name="Martin F.M."/>
            <person name="Miettinen O."/>
            <person name="Hibbett D.S."/>
            <person name="Nagy L.G."/>
        </authorList>
    </citation>
    <scope>NUCLEOTIDE SEQUENCE [LARGE SCALE GENOMIC DNA]</scope>
    <source>
        <strain evidence="1 2">NL-1719</strain>
    </source>
</reference>
<sequence length="530" mass="57023">MDSESDISFTAMDCDVEEPFSSPRGGYVQWQSSQIQGLPRHVGQPTYRTEKPRVSALLPSPSPYPKSPTSSSGSSHSTFNTFVGTGKPRRRPQTSNKPNNSAAVQIVGAFKLFSDKLEASVARVEQGQDDRARKRSAQSGSSSTPKHEVQATTNRSVDRKGSASTAGTRKGKEGAKDVEPREQRATRATVTSDRTWPSIGDSTEDSSMDVDDYHIPTRAATVPSIPSKDLMEMPPPPVPPSKVSTSVFASNRVPSNAFLPIPQELFPKVEPKPPTLSPVLHPFLQSDVSRSQGPVESPVAVRPPQKPPLQPQKLRKTSPPPQLGSQRPVNGLPVLGMRRAHTIPQTSTSSALLPTKQKSFKPPLLSQAPPSQRIQQTGQSRSVSTSIVRKRSLSPELLPPPPVAAATKVLISAIRPSQSQPTKSQTRVTKPLPIRKVSEPPPCSKAPTPSPPSPSNGSGSSSTSSRLTRHSSNRSSTTTVTSLEEDEDYSMDKPGSPEPELIPQPSSPASSYGDVSFDGGLWEETLQQYD</sequence>
<proteinExistence type="predicted"/>
<organism evidence="1 2">
    <name type="scientific">Pluteus cervinus</name>
    <dbReference type="NCBI Taxonomy" id="181527"/>
    <lineage>
        <taxon>Eukaryota</taxon>
        <taxon>Fungi</taxon>
        <taxon>Dikarya</taxon>
        <taxon>Basidiomycota</taxon>
        <taxon>Agaricomycotina</taxon>
        <taxon>Agaricomycetes</taxon>
        <taxon>Agaricomycetidae</taxon>
        <taxon>Agaricales</taxon>
        <taxon>Pluteineae</taxon>
        <taxon>Pluteaceae</taxon>
        <taxon>Pluteus</taxon>
    </lineage>
</organism>